<dbReference type="EMBL" id="EQ973889">
    <property type="protein sequence ID" value="EEF40221.1"/>
    <property type="molecule type" value="Genomic_DNA"/>
</dbReference>
<feature type="transmembrane region" description="Helical" evidence="1">
    <location>
        <begin position="124"/>
        <end position="144"/>
    </location>
</feature>
<reference evidence="3" key="1">
    <citation type="journal article" date="2010" name="Nat. Biotechnol.">
        <title>Draft genome sequence of the oilseed species Ricinus communis.</title>
        <authorList>
            <person name="Chan A.P."/>
            <person name="Crabtree J."/>
            <person name="Zhao Q."/>
            <person name="Lorenzi H."/>
            <person name="Orvis J."/>
            <person name="Puiu D."/>
            <person name="Melake-Berhan A."/>
            <person name="Jones K.M."/>
            <person name="Redman J."/>
            <person name="Chen G."/>
            <person name="Cahoon E.B."/>
            <person name="Gedil M."/>
            <person name="Stanke M."/>
            <person name="Haas B.J."/>
            <person name="Wortman J.R."/>
            <person name="Fraser-Liggett C.M."/>
            <person name="Ravel J."/>
            <person name="Rabinowicz P.D."/>
        </authorList>
    </citation>
    <scope>NUCLEOTIDE SEQUENCE [LARGE SCALE GENOMIC DNA]</scope>
    <source>
        <strain evidence="3">cv. Hale</strain>
    </source>
</reference>
<organism evidence="2 3">
    <name type="scientific">Ricinus communis</name>
    <name type="common">Castor bean</name>
    <dbReference type="NCBI Taxonomy" id="3988"/>
    <lineage>
        <taxon>Eukaryota</taxon>
        <taxon>Viridiplantae</taxon>
        <taxon>Streptophyta</taxon>
        <taxon>Embryophyta</taxon>
        <taxon>Tracheophyta</taxon>
        <taxon>Spermatophyta</taxon>
        <taxon>Magnoliopsida</taxon>
        <taxon>eudicotyledons</taxon>
        <taxon>Gunneridae</taxon>
        <taxon>Pentapetalae</taxon>
        <taxon>rosids</taxon>
        <taxon>fabids</taxon>
        <taxon>Malpighiales</taxon>
        <taxon>Euphorbiaceae</taxon>
        <taxon>Acalyphoideae</taxon>
        <taxon>Acalypheae</taxon>
        <taxon>Ricinus</taxon>
    </lineage>
</organism>
<gene>
    <name evidence="2" type="ORF">RCOM_0694440</name>
</gene>
<keyword evidence="1" id="KW-1133">Transmembrane helix</keyword>
<sequence length="154" mass="17125">MAELLKYLWEYGGYAESRISRLLTTAERKQRHLVDHDVYQRCSNGVETVLHALRDCDFSMSIWCSLVHPSNWSVFFTLPLDTCTFCYSHNPISAIVTKAKGFLEVDLYGSIKPCNGRAGAGGTIISHLGIWVLSILAFAVSLGLRAEECSMGFA</sequence>
<keyword evidence="3" id="KW-1185">Reference proteome</keyword>
<dbReference type="InParanoid" id="B9S861"/>
<keyword evidence="1" id="KW-0472">Membrane</keyword>
<proteinExistence type="predicted"/>
<evidence type="ECO:0000313" key="3">
    <source>
        <dbReference type="Proteomes" id="UP000008311"/>
    </source>
</evidence>
<evidence type="ECO:0000256" key="1">
    <source>
        <dbReference type="SAM" id="Phobius"/>
    </source>
</evidence>
<evidence type="ECO:0008006" key="4">
    <source>
        <dbReference type="Google" id="ProtNLM"/>
    </source>
</evidence>
<dbReference type="AlphaFoldDB" id="B9S861"/>
<dbReference type="Proteomes" id="UP000008311">
    <property type="component" value="Unassembled WGS sequence"/>
</dbReference>
<protein>
    <recommendedName>
        <fullName evidence="4">Reverse transcriptase zinc-binding domain-containing protein</fullName>
    </recommendedName>
</protein>
<accession>B9S861</accession>
<name>B9S861_RICCO</name>
<evidence type="ECO:0000313" key="2">
    <source>
        <dbReference type="EMBL" id="EEF40221.1"/>
    </source>
</evidence>
<keyword evidence="1" id="KW-0812">Transmembrane</keyword>